<keyword evidence="2" id="KW-0521">NADP</keyword>
<dbReference type="PROSITE" id="PS00061">
    <property type="entry name" value="ADH_SHORT"/>
    <property type="match status" value="1"/>
</dbReference>
<dbReference type="GeneID" id="25274989"/>
<keyword evidence="3" id="KW-0560">Oxidoreductase</keyword>
<protein>
    <recommendedName>
        <fullName evidence="5">Ketoreductase domain-containing protein</fullName>
    </recommendedName>
</protein>
<comment type="caution">
    <text evidence="6">The sequence shown here is derived from an EMBL/GenBank/DDBJ whole genome shotgun (WGS) entry which is preliminary data.</text>
</comment>
<gene>
    <name evidence="6" type="ORF">A1O9_00037</name>
</gene>
<reference evidence="6 7" key="1">
    <citation type="submission" date="2013-03" db="EMBL/GenBank/DDBJ databases">
        <title>The Genome Sequence of Exophiala aquamarina CBS 119918.</title>
        <authorList>
            <consortium name="The Broad Institute Genomics Platform"/>
            <person name="Cuomo C."/>
            <person name="de Hoog S."/>
            <person name="Gorbushina A."/>
            <person name="Walker B."/>
            <person name="Young S.K."/>
            <person name="Zeng Q."/>
            <person name="Gargeya S."/>
            <person name="Fitzgerald M."/>
            <person name="Haas B."/>
            <person name="Abouelleil A."/>
            <person name="Allen A.W."/>
            <person name="Alvarado L."/>
            <person name="Arachchi H.M."/>
            <person name="Berlin A.M."/>
            <person name="Chapman S.B."/>
            <person name="Gainer-Dewar J."/>
            <person name="Goldberg J."/>
            <person name="Griggs A."/>
            <person name="Gujja S."/>
            <person name="Hansen M."/>
            <person name="Howarth C."/>
            <person name="Imamovic A."/>
            <person name="Ireland A."/>
            <person name="Larimer J."/>
            <person name="McCowan C."/>
            <person name="Murphy C."/>
            <person name="Pearson M."/>
            <person name="Poon T.W."/>
            <person name="Priest M."/>
            <person name="Roberts A."/>
            <person name="Saif S."/>
            <person name="Shea T."/>
            <person name="Sisk P."/>
            <person name="Sykes S."/>
            <person name="Wortman J."/>
            <person name="Nusbaum C."/>
            <person name="Birren B."/>
        </authorList>
    </citation>
    <scope>NUCLEOTIDE SEQUENCE [LARGE SCALE GENOMIC DNA]</scope>
    <source>
        <strain evidence="6 7">CBS 119918</strain>
    </source>
</reference>
<organism evidence="6 7">
    <name type="scientific">Exophiala aquamarina CBS 119918</name>
    <dbReference type="NCBI Taxonomy" id="1182545"/>
    <lineage>
        <taxon>Eukaryota</taxon>
        <taxon>Fungi</taxon>
        <taxon>Dikarya</taxon>
        <taxon>Ascomycota</taxon>
        <taxon>Pezizomycotina</taxon>
        <taxon>Eurotiomycetes</taxon>
        <taxon>Chaetothyriomycetidae</taxon>
        <taxon>Chaetothyriales</taxon>
        <taxon>Herpotrichiellaceae</taxon>
        <taxon>Exophiala</taxon>
    </lineage>
</organism>
<evidence type="ECO:0000259" key="5">
    <source>
        <dbReference type="SMART" id="SM00822"/>
    </source>
</evidence>
<evidence type="ECO:0000256" key="2">
    <source>
        <dbReference type="ARBA" id="ARBA00022857"/>
    </source>
</evidence>
<name>A0A072Q2D7_9EURO</name>
<dbReference type="SUPFAM" id="SSF51735">
    <property type="entry name" value="NAD(P)-binding Rossmann-fold domains"/>
    <property type="match status" value="1"/>
</dbReference>
<dbReference type="InterPro" id="IPR002347">
    <property type="entry name" value="SDR_fam"/>
</dbReference>
<feature type="domain" description="Ketoreductase" evidence="5">
    <location>
        <begin position="26"/>
        <end position="195"/>
    </location>
</feature>
<dbReference type="STRING" id="1182545.A0A072Q2D7"/>
<evidence type="ECO:0000313" key="7">
    <source>
        <dbReference type="Proteomes" id="UP000027920"/>
    </source>
</evidence>
<dbReference type="HOGENOM" id="CLU_010194_1_1_1"/>
<comment type="similarity">
    <text evidence="1 4">Belongs to the short-chain dehydrogenases/reductases (SDR) family.</text>
</comment>
<dbReference type="AlphaFoldDB" id="A0A072Q2D7"/>
<dbReference type="EMBL" id="AMGV01000001">
    <property type="protein sequence ID" value="KEF62065.1"/>
    <property type="molecule type" value="Genomic_DNA"/>
</dbReference>
<dbReference type="FunFam" id="3.40.50.720:FF:000084">
    <property type="entry name" value="Short-chain dehydrogenase reductase"/>
    <property type="match status" value="1"/>
</dbReference>
<dbReference type="Pfam" id="PF00106">
    <property type="entry name" value="adh_short"/>
    <property type="match status" value="1"/>
</dbReference>
<dbReference type="Proteomes" id="UP000027920">
    <property type="component" value="Unassembled WGS sequence"/>
</dbReference>
<dbReference type="InterPro" id="IPR020904">
    <property type="entry name" value="Sc_DH/Rdtase_CS"/>
</dbReference>
<dbReference type="PANTHER" id="PTHR42760">
    <property type="entry name" value="SHORT-CHAIN DEHYDROGENASES/REDUCTASES FAMILY MEMBER"/>
    <property type="match status" value="1"/>
</dbReference>
<evidence type="ECO:0000256" key="1">
    <source>
        <dbReference type="ARBA" id="ARBA00006484"/>
    </source>
</evidence>
<dbReference type="VEuPathDB" id="FungiDB:A1O9_00037"/>
<keyword evidence="7" id="KW-1185">Reference proteome</keyword>
<proteinExistence type="inferred from homology"/>
<dbReference type="InterPro" id="IPR057326">
    <property type="entry name" value="KR_dom"/>
</dbReference>
<evidence type="ECO:0000256" key="4">
    <source>
        <dbReference type="RuleBase" id="RU000363"/>
    </source>
</evidence>
<dbReference type="OrthoDB" id="294295at2759"/>
<dbReference type="RefSeq" id="XP_013264655.1">
    <property type="nucleotide sequence ID" value="XM_013409201.1"/>
</dbReference>
<sequence>MIALPEAIGAPTPELPSPQLFDLQGQNVLITGGNRGIGLAIGIALAEAGAAICFVQRDIADTSAADTVRAKGGEAHIVHCNLIDMEQVKTVFERALTVMGGEIHVLVNCAGVITREPSLSLTEKEWDRVTDTNIKSLFLLCQSAGKHMIPLRRGKIINVSSIMDTIGGEGIIAYSASKGGVRQLTKALSNEWSRYNVQVNAIAPGFTETDMYAPLTLCIQDDIRLT</sequence>
<dbReference type="PRINTS" id="PR00081">
    <property type="entry name" value="GDHRDH"/>
</dbReference>
<dbReference type="GO" id="GO:0016616">
    <property type="term" value="F:oxidoreductase activity, acting on the CH-OH group of donors, NAD or NADP as acceptor"/>
    <property type="evidence" value="ECO:0007669"/>
    <property type="project" value="TreeGrafter"/>
</dbReference>
<accession>A0A072Q2D7</accession>
<dbReference type="Gene3D" id="3.40.50.720">
    <property type="entry name" value="NAD(P)-binding Rossmann-like Domain"/>
    <property type="match status" value="1"/>
</dbReference>
<evidence type="ECO:0000313" key="6">
    <source>
        <dbReference type="EMBL" id="KEF62065.1"/>
    </source>
</evidence>
<dbReference type="SMART" id="SM00822">
    <property type="entry name" value="PKS_KR"/>
    <property type="match status" value="1"/>
</dbReference>
<evidence type="ECO:0000256" key="3">
    <source>
        <dbReference type="ARBA" id="ARBA00023002"/>
    </source>
</evidence>
<dbReference type="PANTHER" id="PTHR42760:SF5">
    <property type="entry name" value="2-DEHYDRO-3-DEOXY-D-GLUCONATE 5-DEHYDROGENASE"/>
    <property type="match status" value="1"/>
</dbReference>
<dbReference type="PRINTS" id="PR00080">
    <property type="entry name" value="SDRFAMILY"/>
</dbReference>
<dbReference type="InterPro" id="IPR036291">
    <property type="entry name" value="NAD(P)-bd_dom_sf"/>
</dbReference>